<gene>
    <name evidence="2" type="ORF">H0266_02480</name>
</gene>
<name>A0A838CNX0_9BACI</name>
<evidence type="ECO:0000313" key="2">
    <source>
        <dbReference type="EMBL" id="MBA2173757.1"/>
    </source>
</evidence>
<comment type="caution">
    <text evidence="2">The sequence shown here is derived from an EMBL/GenBank/DDBJ whole genome shotgun (WGS) entry which is preliminary data.</text>
</comment>
<feature type="signal peptide" evidence="1">
    <location>
        <begin position="1"/>
        <end position="26"/>
    </location>
</feature>
<dbReference type="RefSeq" id="WP_181470795.1">
    <property type="nucleotide sequence ID" value="NZ_JACEFG010000001.1"/>
</dbReference>
<dbReference type="EMBL" id="JACEFG010000001">
    <property type="protein sequence ID" value="MBA2173757.1"/>
    <property type="molecule type" value="Genomic_DNA"/>
</dbReference>
<keyword evidence="1" id="KW-0732">Signal</keyword>
<keyword evidence="3" id="KW-1185">Reference proteome</keyword>
<evidence type="ECO:0000313" key="3">
    <source>
        <dbReference type="Proteomes" id="UP000571017"/>
    </source>
</evidence>
<dbReference type="AlphaFoldDB" id="A0A838CNX0"/>
<evidence type="ECO:0000256" key="1">
    <source>
        <dbReference type="SAM" id="SignalP"/>
    </source>
</evidence>
<dbReference type="Proteomes" id="UP000571017">
    <property type="component" value="Unassembled WGS sequence"/>
</dbReference>
<reference evidence="2 3" key="1">
    <citation type="journal article" date="2004" name="Extremophiles">
        <title>Halobacillus locisalis sp. nov., a halophilic bacterium isolated from a marine solar saltern of the Yellow Sea in Korea.</title>
        <authorList>
            <person name="Yoon J.H."/>
            <person name="Kang K.H."/>
            <person name="Oh T.K."/>
            <person name="Park Y.H."/>
        </authorList>
    </citation>
    <scope>NUCLEOTIDE SEQUENCE [LARGE SCALE GENOMIC DNA]</scope>
    <source>
        <strain evidence="2 3">KCTC 3788</strain>
    </source>
</reference>
<sequence>MRVKHIVVLSALFLLICTGCTNQIDAESTFDHEEVAEDMKQLTIHVELPTSIPFEPYDVRSSAYPNGDAESYSLSLYAAPEAKEGIAITAVEGNLSPPKQTEKVELANGRVGYFVEQGDVASMFWEKDNVSYHAQHVCEDNRKLFSKEGFIGFVNQFH</sequence>
<accession>A0A838CNX0</accession>
<organism evidence="2 3">
    <name type="scientific">Halobacillus locisalis</name>
    <dbReference type="NCBI Taxonomy" id="220753"/>
    <lineage>
        <taxon>Bacteria</taxon>
        <taxon>Bacillati</taxon>
        <taxon>Bacillota</taxon>
        <taxon>Bacilli</taxon>
        <taxon>Bacillales</taxon>
        <taxon>Bacillaceae</taxon>
        <taxon>Halobacillus</taxon>
    </lineage>
</organism>
<protein>
    <recommendedName>
        <fullName evidence="4">DUF4367 domain-containing protein</fullName>
    </recommendedName>
</protein>
<proteinExistence type="predicted"/>
<feature type="chain" id="PRO_5032784495" description="DUF4367 domain-containing protein" evidence="1">
    <location>
        <begin position="27"/>
        <end position="158"/>
    </location>
</feature>
<evidence type="ECO:0008006" key="4">
    <source>
        <dbReference type="Google" id="ProtNLM"/>
    </source>
</evidence>